<dbReference type="Proteomes" id="UP001333818">
    <property type="component" value="Unassembled WGS sequence"/>
</dbReference>
<protein>
    <submittedName>
        <fullName evidence="1">Uncharacterized protein</fullName>
    </submittedName>
</protein>
<organism evidence="1 2">
    <name type="scientific">Tumidithrix elongata BACA0141</name>
    <dbReference type="NCBI Taxonomy" id="2716417"/>
    <lineage>
        <taxon>Bacteria</taxon>
        <taxon>Bacillati</taxon>
        <taxon>Cyanobacteriota</taxon>
        <taxon>Cyanophyceae</taxon>
        <taxon>Pseudanabaenales</taxon>
        <taxon>Pseudanabaenaceae</taxon>
        <taxon>Tumidithrix</taxon>
        <taxon>Tumidithrix elongata</taxon>
    </lineage>
</organism>
<evidence type="ECO:0000313" key="1">
    <source>
        <dbReference type="EMBL" id="MEE3715513.1"/>
    </source>
</evidence>
<name>A0AAW9PYE9_9CYAN</name>
<sequence length="111" mass="12433">MMLTHPKTLRSAKPQRLAQRDFGSYLQACRLRFHFIKASAETQTRAIAWSSGTLLLLVTILPNGSKATARIYCKNAEIYAKTLTKLHSGNLLAVKLGFQLGRSFWTVIPQV</sequence>
<gene>
    <name evidence="1" type="ORF">V2H45_02000</name>
</gene>
<reference evidence="1" key="1">
    <citation type="submission" date="2024-01" db="EMBL/GenBank/DDBJ databases">
        <title>Bank of Algae and Cyanobacteria of the Azores (BACA) strain genomes.</title>
        <authorList>
            <person name="Luz R."/>
            <person name="Cordeiro R."/>
            <person name="Fonseca A."/>
            <person name="Goncalves V."/>
        </authorList>
    </citation>
    <scope>NUCLEOTIDE SEQUENCE</scope>
    <source>
        <strain evidence="1">BACA0141</strain>
    </source>
</reference>
<proteinExistence type="predicted"/>
<accession>A0AAW9PYE9</accession>
<evidence type="ECO:0000313" key="2">
    <source>
        <dbReference type="Proteomes" id="UP001333818"/>
    </source>
</evidence>
<comment type="caution">
    <text evidence="1">The sequence shown here is derived from an EMBL/GenBank/DDBJ whole genome shotgun (WGS) entry which is preliminary data.</text>
</comment>
<dbReference type="AlphaFoldDB" id="A0AAW9PYE9"/>
<dbReference type="EMBL" id="JAZBJZ010000004">
    <property type="protein sequence ID" value="MEE3715513.1"/>
    <property type="molecule type" value="Genomic_DNA"/>
</dbReference>
<keyword evidence="2" id="KW-1185">Reference proteome</keyword>